<dbReference type="AlphaFoldDB" id="A0A8J3A3Z6"/>
<dbReference type="InterPro" id="IPR041667">
    <property type="entry name" value="Cupin_8"/>
</dbReference>
<reference evidence="2" key="1">
    <citation type="journal article" date="2014" name="Int. J. Syst. Evol. Microbiol.">
        <title>Complete genome sequence of Corynebacterium casei LMG S-19264T (=DSM 44701T), isolated from a smear-ripened cheese.</title>
        <authorList>
            <consortium name="US DOE Joint Genome Institute (JGI-PGF)"/>
            <person name="Walter F."/>
            <person name="Albersmeier A."/>
            <person name="Kalinowski J."/>
            <person name="Ruckert C."/>
        </authorList>
    </citation>
    <scope>NUCLEOTIDE SEQUENCE</scope>
    <source>
        <strain evidence="2">CGMCC 1.14984</strain>
    </source>
</reference>
<dbReference type="Pfam" id="PF13621">
    <property type="entry name" value="Cupin_8"/>
    <property type="match status" value="1"/>
</dbReference>
<dbReference type="EMBL" id="BMGZ01000004">
    <property type="protein sequence ID" value="GGI01304.1"/>
    <property type="molecule type" value="Genomic_DNA"/>
</dbReference>
<dbReference type="Proteomes" id="UP000621856">
    <property type="component" value="Unassembled WGS sequence"/>
</dbReference>
<name>A0A8J3A3Z6_9PROT</name>
<gene>
    <name evidence="3" type="ORF">FF098_015200</name>
    <name evidence="2" type="ORF">GCM10011355_31630</name>
</gene>
<dbReference type="PANTHER" id="PTHR12461">
    <property type="entry name" value="HYPOXIA-INDUCIBLE FACTOR 1 ALPHA INHIBITOR-RELATED"/>
    <property type="match status" value="1"/>
</dbReference>
<dbReference type="RefSeq" id="WP_155142141.1">
    <property type="nucleotide sequence ID" value="NZ_BMGZ01000004.1"/>
</dbReference>
<evidence type="ECO:0000313" key="3">
    <source>
        <dbReference type="EMBL" id="NHK29264.1"/>
    </source>
</evidence>
<evidence type="ECO:0000313" key="5">
    <source>
        <dbReference type="Proteomes" id="UP000818603"/>
    </source>
</evidence>
<dbReference type="Gene3D" id="2.60.120.650">
    <property type="entry name" value="Cupin"/>
    <property type="match status" value="1"/>
</dbReference>
<proteinExistence type="predicted"/>
<accession>A0A8J3A3Z6</accession>
<organism evidence="2 4">
    <name type="scientific">Aquisalinus luteolus</name>
    <dbReference type="NCBI Taxonomy" id="1566827"/>
    <lineage>
        <taxon>Bacteria</taxon>
        <taxon>Pseudomonadati</taxon>
        <taxon>Pseudomonadota</taxon>
        <taxon>Alphaproteobacteria</taxon>
        <taxon>Parvularculales</taxon>
        <taxon>Parvularculaceae</taxon>
        <taxon>Aquisalinus</taxon>
    </lineage>
</organism>
<evidence type="ECO:0000259" key="1">
    <source>
        <dbReference type="PROSITE" id="PS51184"/>
    </source>
</evidence>
<dbReference type="SUPFAM" id="SSF51197">
    <property type="entry name" value="Clavaminate synthase-like"/>
    <property type="match status" value="1"/>
</dbReference>
<dbReference type="SMART" id="SM00558">
    <property type="entry name" value="JmjC"/>
    <property type="match status" value="1"/>
</dbReference>
<comment type="caution">
    <text evidence="2">The sequence shown here is derived from an EMBL/GenBank/DDBJ whole genome shotgun (WGS) entry which is preliminary data.</text>
</comment>
<sequence length="280" mass="31154">MTVFADEALSAFGIAYPARATKLRHSLLSHPLLETDRLARLGETLPADQVEYNLGNIDVSQPDPSATPSNGLTVAETLANIDRAGSWVALRNIETDPDYRKLMMDCLSQIVPLAEKQTGKAYRPEGFIFASSPGAVTPFHLDPEHNILLQVRGQKTMHLFPADDEEIVTARQHEAYHDGGHCNLAYEPAMEARATAWDLTPGDALYVPVKAPHWVQNGDEVSVSLSITWRSEESDRQRRIYRLNGLMRRRGLNPPPLRAGDPRIPVKDFSARVLDRLGML</sequence>
<reference evidence="3 5" key="2">
    <citation type="submission" date="2020-02" db="EMBL/GenBank/DDBJ databases">
        <title>Genome sequence of Parvularcula flava strain NH6-79.</title>
        <authorList>
            <person name="Abdul Karim M.H."/>
            <person name="Lam M.Q."/>
            <person name="Chen S.J."/>
            <person name="Yahya A."/>
            <person name="Shahir S."/>
            <person name="Shamsir M.S."/>
            <person name="Chong C.S."/>
        </authorList>
    </citation>
    <scope>NUCLEOTIDE SEQUENCE [LARGE SCALE GENOMIC DNA]</scope>
    <source>
        <strain evidence="3 5">NH6-79</strain>
    </source>
</reference>
<feature type="domain" description="JmjC" evidence="1">
    <location>
        <begin position="85"/>
        <end position="246"/>
    </location>
</feature>
<evidence type="ECO:0000313" key="4">
    <source>
        <dbReference type="Proteomes" id="UP000621856"/>
    </source>
</evidence>
<reference evidence="2" key="3">
    <citation type="submission" date="2020-09" db="EMBL/GenBank/DDBJ databases">
        <authorList>
            <person name="Sun Q."/>
            <person name="Zhou Y."/>
        </authorList>
    </citation>
    <scope>NUCLEOTIDE SEQUENCE</scope>
    <source>
        <strain evidence="2">CGMCC 1.14984</strain>
    </source>
</reference>
<dbReference type="EMBL" id="VCJR02000004">
    <property type="protein sequence ID" value="NHK29264.1"/>
    <property type="molecule type" value="Genomic_DNA"/>
</dbReference>
<evidence type="ECO:0000313" key="2">
    <source>
        <dbReference type="EMBL" id="GGI01304.1"/>
    </source>
</evidence>
<dbReference type="Proteomes" id="UP000818603">
    <property type="component" value="Unassembled WGS sequence"/>
</dbReference>
<dbReference type="PROSITE" id="PS51184">
    <property type="entry name" value="JMJC"/>
    <property type="match status" value="1"/>
</dbReference>
<dbReference type="InterPro" id="IPR003347">
    <property type="entry name" value="JmjC_dom"/>
</dbReference>
<protein>
    <submittedName>
        <fullName evidence="3">Transcriptional regulator</fullName>
    </submittedName>
</protein>
<keyword evidence="5" id="KW-1185">Reference proteome</keyword>
<dbReference type="PANTHER" id="PTHR12461:SF105">
    <property type="entry name" value="HYPOXIA-INDUCIBLE FACTOR 1-ALPHA INHIBITOR"/>
    <property type="match status" value="1"/>
</dbReference>